<keyword evidence="5" id="KW-1185">Reference proteome</keyword>
<dbReference type="InterPro" id="IPR011029">
    <property type="entry name" value="DEATH-like_dom_sf"/>
</dbReference>
<dbReference type="Pfam" id="PF20694">
    <property type="entry name" value="TRADD-like_N"/>
    <property type="match status" value="1"/>
</dbReference>
<dbReference type="SMART" id="SM00031">
    <property type="entry name" value="DED"/>
    <property type="match status" value="2"/>
</dbReference>
<evidence type="ECO:0000259" key="3">
    <source>
        <dbReference type="PROSITE" id="PS50168"/>
    </source>
</evidence>
<accession>A0ABN8P921</accession>
<dbReference type="SUPFAM" id="SSF47986">
    <property type="entry name" value="DEATH domain"/>
    <property type="match status" value="2"/>
</dbReference>
<feature type="region of interest" description="Disordered" evidence="2">
    <location>
        <begin position="366"/>
        <end position="398"/>
    </location>
</feature>
<comment type="caution">
    <text evidence="4">The sequence shown here is derived from an EMBL/GenBank/DDBJ whole genome shotgun (WGS) entry which is preliminary data.</text>
</comment>
<dbReference type="Gene3D" id="1.10.533.10">
    <property type="entry name" value="Death Domain, Fas"/>
    <property type="match status" value="2"/>
</dbReference>
<proteinExistence type="predicted"/>
<feature type="domain" description="DED" evidence="3">
    <location>
        <begin position="5"/>
        <end position="84"/>
    </location>
</feature>
<dbReference type="EMBL" id="CALNXK010000059">
    <property type="protein sequence ID" value="CAH3137533.1"/>
    <property type="molecule type" value="Genomic_DNA"/>
</dbReference>
<dbReference type="PANTHER" id="PTHR48169">
    <property type="entry name" value="DED DOMAIN-CONTAINING PROTEIN"/>
    <property type="match status" value="1"/>
</dbReference>
<dbReference type="PROSITE" id="PS50168">
    <property type="entry name" value="DED"/>
    <property type="match status" value="2"/>
</dbReference>
<organism evidence="4 5">
    <name type="scientific">Porites lobata</name>
    <dbReference type="NCBI Taxonomy" id="104759"/>
    <lineage>
        <taxon>Eukaryota</taxon>
        <taxon>Metazoa</taxon>
        <taxon>Cnidaria</taxon>
        <taxon>Anthozoa</taxon>
        <taxon>Hexacorallia</taxon>
        <taxon>Scleractinia</taxon>
        <taxon>Fungiina</taxon>
        <taxon>Poritidae</taxon>
        <taxon>Porites</taxon>
    </lineage>
</organism>
<dbReference type="Pfam" id="PF01335">
    <property type="entry name" value="DED"/>
    <property type="match status" value="2"/>
</dbReference>
<evidence type="ECO:0000313" key="4">
    <source>
        <dbReference type="EMBL" id="CAH3137533.1"/>
    </source>
</evidence>
<name>A0ABN8P921_9CNID</name>
<evidence type="ECO:0000256" key="2">
    <source>
        <dbReference type="SAM" id="MobiDB-lite"/>
    </source>
</evidence>
<dbReference type="Proteomes" id="UP001159405">
    <property type="component" value="Unassembled WGS sequence"/>
</dbReference>
<evidence type="ECO:0000256" key="1">
    <source>
        <dbReference type="SAM" id="Coils"/>
    </source>
</evidence>
<evidence type="ECO:0000313" key="5">
    <source>
        <dbReference type="Proteomes" id="UP001159405"/>
    </source>
</evidence>
<dbReference type="PANTHER" id="PTHR48169:SF3">
    <property type="entry name" value="CASP8 AND FADD LIKE APOPTOSIS REGULATOR"/>
    <property type="match status" value="1"/>
</dbReference>
<dbReference type="InterPro" id="IPR001875">
    <property type="entry name" value="DED_dom"/>
</dbReference>
<sequence>MSEYEYNNLLFEISQRLDNINVGKQLLVICRGKLAARRGEENIPTFSLFEELEEKGFLSSDRLSVLKAMLKGVKEWAFLEEVEKFEYKKTEYNNLLEQIIRELDEINDLERLVSICCGKITEERQASIHDVRSLLKELESNGLLGIDSLRIMKEILTQTEKSDLLKEVEEFEQRQRRENKFERRKAQAAAIASSAIDKMAAVLNIKTVFKVVVGGFTMASSLELLIRDSTYDQLVAAVNTCVLPAGAHLIQISDGCVCLKVQVESLATLETLWRLYEDGILKAKIQALLVTDEMRELAGGEQVEAIVTIDEQEYDKASDKLSNETQDDPKGKEERHHKYLEQEKYEYIQNYLERAGDQTKDLDAHSVMEESDSGKPGSSSAPSEVGTEETNDSPSKLCLNDLSEDVTAELTSKLRSDPVTLERFYQSFGLDSKKLSARGLRNIGEFFPDTPVKLLKDVFEALRLYDLVELLEKVTKPRTLRPALSLKEIEKLPNVSDRPTKFYSKAQVLIIEYSDSAARDDDAERIGSFFKGLNPRSQVTTLRTKPPGELLEDLAKLRESQRKKEDEVVIAESREAMLKDLLEKKIPSSWYGGERRMIWWSRERFIPDTNEQLLSLFHKEEPEMKKELKELVEKREQWTKKRIPVIEEIKQKEKELKEENEKFKVTVSDGIDKWIEHAHANDEGKESVLSVILIVNSFKRSLTDGAKFMTLIRSCLREKLALIPETKLVITNSSLIVMEKEEIPRETLQLYLPRRIVLATLPELLNKRWQTMDLISVMLELKRTFVTRGETILHEEEDFPFLFLDDYTQAKMDENLSCLPRLQKTELIDRDK</sequence>
<gene>
    <name evidence="4" type="ORF">PLOB_00039044</name>
</gene>
<protein>
    <recommendedName>
        <fullName evidence="3">DED domain-containing protein</fullName>
    </recommendedName>
</protein>
<feature type="region of interest" description="Disordered" evidence="2">
    <location>
        <begin position="316"/>
        <end position="339"/>
    </location>
</feature>
<reference evidence="4 5" key="1">
    <citation type="submission" date="2022-05" db="EMBL/GenBank/DDBJ databases">
        <authorList>
            <consortium name="Genoscope - CEA"/>
            <person name="William W."/>
        </authorList>
    </citation>
    <scope>NUCLEOTIDE SEQUENCE [LARGE SCALE GENOMIC DNA]</scope>
</reference>
<feature type="coiled-coil region" evidence="1">
    <location>
        <begin position="82"/>
        <end position="112"/>
    </location>
</feature>
<keyword evidence="1" id="KW-0175">Coiled coil</keyword>
<dbReference type="InterPro" id="IPR049341">
    <property type="entry name" value="TRADD-like_N"/>
</dbReference>
<feature type="domain" description="DED" evidence="3">
    <location>
        <begin position="91"/>
        <end position="170"/>
    </location>
</feature>
<feature type="coiled-coil region" evidence="1">
    <location>
        <begin position="621"/>
        <end position="666"/>
    </location>
</feature>